<evidence type="ECO:0000259" key="3">
    <source>
        <dbReference type="PROSITE" id="PS50983"/>
    </source>
</evidence>
<feature type="chain" id="PRO_5032320471" evidence="2">
    <location>
        <begin position="22"/>
        <end position="313"/>
    </location>
</feature>
<dbReference type="AlphaFoldDB" id="A0A841FUQ1"/>
<accession>A0A841FUQ1</accession>
<keyword evidence="2" id="KW-0732">Signal</keyword>
<comment type="caution">
    <text evidence="4">The sequence shown here is derived from an EMBL/GenBank/DDBJ whole genome shotgun (WGS) entry which is preliminary data.</text>
</comment>
<name>A0A841FUQ1_9ACTN</name>
<dbReference type="RefSeq" id="WP_184790273.1">
    <property type="nucleotide sequence ID" value="NZ_BONT01000093.1"/>
</dbReference>
<evidence type="ECO:0000256" key="1">
    <source>
        <dbReference type="ARBA" id="ARBA00008814"/>
    </source>
</evidence>
<evidence type="ECO:0000313" key="4">
    <source>
        <dbReference type="EMBL" id="MBB6037458.1"/>
    </source>
</evidence>
<evidence type="ECO:0000256" key="2">
    <source>
        <dbReference type="SAM" id="SignalP"/>
    </source>
</evidence>
<keyword evidence="5" id="KW-1185">Reference proteome</keyword>
<proteinExistence type="inferred from homology"/>
<reference evidence="4 5" key="1">
    <citation type="submission" date="2020-08" db="EMBL/GenBank/DDBJ databases">
        <title>Genomic Encyclopedia of Type Strains, Phase IV (KMG-IV): sequencing the most valuable type-strain genomes for metagenomic binning, comparative biology and taxonomic classification.</title>
        <authorList>
            <person name="Goeker M."/>
        </authorList>
    </citation>
    <scope>NUCLEOTIDE SEQUENCE [LARGE SCALE GENOMIC DNA]</scope>
    <source>
        <strain evidence="4 5">YIM 65646</strain>
    </source>
</reference>
<dbReference type="InterPro" id="IPR050902">
    <property type="entry name" value="ABC_Transporter_SBP"/>
</dbReference>
<dbReference type="Pfam" id="PF01497">
    <property type="entry name" value="Peripla_BP_2"/>
    <property type="match status" value="1"/>
</dbReference>
<dbReference type="PROSITE" id="PS51257">
    <property type="entry name" value="PROKAR_LIPOPROTEIN"/>
    <property type="match status" value="1"/>
</dbReference>
<dbReference type="Gene3D" id="3.40.50.1980">
    <property type="entry name" value="Nitrogenase molybdenum iron protein domain"/>
    <property type="match status" value="2"/>
</dbReference>
<sequence length="313" mass="32286">MQRRHLLGRLAVTTAALTALATGLVACGGDDKPTGEASPDTAAQFPVTVGDTTVAAKPSKIVSLSATGTEMLYAIGAGTQITAVDSTSNFPAEAPTKAELTAMDATAESVAAFAPDLVVLYFDPGNVAEGLKALNIPVYLTPAAATIDDAYTQLSDLGRLTGHTGEAETVVGQMKADIAEIVAGAPKSAKPVSYYWESDDSYYSLTSSTFVGSLLGQVGMESIADPADPDGKAFGYPQLSLEHIFASDPAMIVLADTKCCGQTAETVAARDGWDSLTAVKEGRVVALDDDIASRWGPRVVDLLRQVVAGLPAA</sequence>
<dbReference type="InterPro" id="IPR002491">
    <property type="entry name" value="ABC_transptr_periplasmic_BD"/>
</dbReference>
<gene>
    <name evidence="4" type="ORF">HNR73_005334</name>
</gene>
<feature type="signal peptide" evidence="2">
    <location>
        <begin position="1"/>
        <end position="21"/>
    </location>
</feature>
<dbReference type="SUPFAM" id="SSF53807">
    <property type="entry name" value="Helical backbone' metal receptor"/>
    <property type="match status" value="1"/>
</dbReference>
<dbReference type="GO" id="GO:0071281">
    <property type="term" value="P:cellular response to iron ion"/>
    <property type="evidence" value="ECO:0007669"/>
    <property type="project" value="TreeGrafter"/>
</dbReference>
<protein>
    <submittedName>
        <fullName evidence="4">Iron complex transport system substrate-binding protein</fullName>
    </submittedName>
</protein>
<dbReference type="PANTHER" id="PTHR30535">
    <property type="entry name" value="VITAMIN B12-BINDING PROTEIN"/>
    <property type="match status" value="1"/>
</dbReference>
<comment type="similarity">
    <text evidence="1">Belongs to the bacterial solute-binding protein 8 family.</text>
</comment>
<feature type="domain" description="Fe/B12 periplasmic-binding" evidence="3">
    <location>
        <begin position="60"/>
        <end position="313"/>
    </location>
</feature>
<dbReference type="Proteomes" id="UP000548476">
    <property type="component" value="Unassembled WGS sequence"/>
</dbReference>
<evidence type="ECO:0000313" key="5">
    <source>
        <dbReference type="Proteomes" id="UP000548476"/>
    </source>
</evidence>
<organism evidence="4 5">
    <name type="scientific">Phytomonospora endophytica</name>
    <dbReference type="NCBI Taxonomy" id="714109"/>
    <lineage>
        <taxon>Bacteria</taxon>
        <taxon>Bacillati</taxon>
        <taxon>Actinomycetota</taxon>
        <taxon>Actinomycetes</taxon>
        <taxon>Micromonosporales</taxon>
        <taxon>Micromonosporaceae</taxon>
        <taxon>Phytomonospora</taxon>
    </lineage>
</organism>
<dbReference type="EMBL" id="JACHGT010000012">
    <property type="protein sequence ID" value="MBB6037458.1"/>
    <property type="molecule type" value="Genomic_DNA"/>
</dbReference>
<dbReference type="PROSITE" id="PS50983">
    <property type="entry name" value="FE_B12_PBP"/>
    <property type="match status" value="1"/>
</dbReference>
<dbReference type="PANTHER" id="PTHR30535:SF34">
    <property type="entry name" value="MOLYBDATE-BINDING PROTEIN MOLA"/>
    <property type="match status" value="1"/>
</dbReference>